<dbReference type="Proteomes" id="UP000078540">
    <property type="component" value="Unassembled WGS sequence"/>
</dbReference>
<accession>A0A195AVH7</accession>
<organism evidence="1 2">
    <name type="scientific">Atta colombica</name>
    <dbReference type="NCBI Taxonomy" id="520822"/>
    <lineage>
        <taxon>Eukaryota</taxon>
        <taxon>Metazoa</taxon>
        <taxon>Ecdysozoa</taxon>
        <taxon>Arthropoda</taxon>
        <taxon>Hexapoda</taxon>
        <taxon>Insecta</taxon>
        <taxon>Pterygota</taxon>
        <taxon>Neoptera</taxon>
        <taxon>Endopterygota</taxon>
        <taxon>Hymenoptera</taxon>
        <taxon>Apocrita</taxon>
        <taxon>Aculeata</taxon>
        <taxon>Formicoidea</taxon>
        <taxon>Formicidae</taxon>
        <taxon>Myrmicinae</taxon>
        <taxon>Atta</taxon>
    </lineage>
</organism>
<evidence type="ECO:0000313" key="2">
    <source>
        <dbReference type="Proteomes" id="UP000078540"/>
    </source>
</evidence>
<gene>
    <name evidence="1" type="ORF">ALC53_13213</name>
</gene>
<evidence type="ECO:0000313" key="1">
    <source>
        <dbReference type="EMBL" id="KYM76186.1"/>
    </source>
</evidence>
<keyword evidence="2" id="KW-1185">Reference proteome</keyword>
<dbReference type="EMBL" id="KQ976731">
    <property type="protein sequence ID" value="KYM76186.1"/>
    <property type="molecule type" value="Genomic_DNA"/>
</dbReference>
<dbReference type="AlphaFoldDB" id="A0A195AVH7"/>
<protein>
    <submittedName>
        <fullName evidence="1">Uncharacterized protein</fullName>
    </submittedName>
</protein>
<name>A0A195AVH7_9HYME</name>
<sequence length="130" mass="14848">DSQFASTSAKKLQSSKNIDFLISKEFGYGILNFFRSLFNNRICDLVAQSISAITHSYTTVISADGRLLSPLLMVLKEPSPRIQETIFTANNIFIMASKSSRNAILKLQSLTHDQFLLPFYITHFFYEHYL</sequence>
<proteinExistence type="predicted"/>
<reference evidence="1 2" key="1">
    <citation type="submission" date="2015-09" db="EMBL/GenBank/DDBJ databases">
        <title>Atta colombica WGS genome.</title>
        <authorList>
            <person name="Nygaard S."/>
            <person name="Hu H."/>
            <person name="Boomsma J."/>
            <person name="Zhang G."/>
        </authorList>
    </citation>
    <scope>NUCLEOTIDE SEQUENCE [LARGE SCALE GENOMIC DNA]</scope>
    <source>
        <strain evidence="1">Treedump-2</strain>
        <tissue evidence="1">Whole body</tissue>
    </source>
</reference>
<feature type="non-terminal residue" evidence="1">
    <location>
        <position position="1"/>
    </location>
</feature>